<proteinExistence type="predicted"/>
<dbReference type="AlphaFoldDB" id="A0A4C1SQR1"/>
<gene>
    <name evidence="1" type="ORF">EVAR_73769_1</name>
</gene>
<comment type="caution">
    <text evidence="1">The sequence shown here is derived from an EMBL/GenBank/DDBJ whole genome shotgun (WGS) entry which is preliminary data.</text>
</comment>
<dbReference type="OrthoDB" id="4139357at2759"/>
<dbReference type="Proteomes" id="UP000299102">
    <property type="component" value="Unassembled WGS sequence"/>
</dbReference>
<accession>A0A4C1SQR1</accession>
<evidence type="ECO:0000313" key="2">
    <source>
        <dbReference type="Proteomes" id="UP000299102"/>
    </source>
</evidence>
<protein>
    <submittedName>
        <fullName evidence="1">Uncharacterized protein</fullName>
    </submittedName>
</protein>
<keyword evidence="2" id="KW-1185">Reference proteome</keyword>
<reference evidence="1 2" key="1">
    <citation type="journal article" date="2019" name="Commun. Biol.">
        <title>The bagworm genome reveals a unique fibroin gene that provides high tensile strength.</title>
        <authorList>
            <person name="Kono N."/>
            <person name="Nakamura H."/>
            <person name="Ohtoshi R."/>
            <person name="Tomita M."/>
            <person name="Numata K."/>
            <person name="Arakawa K."/>
        </authorList>
    </citation>
    <scope>NUCLEOTIDE SEQUENCE [LARGE SCALE GENOMIC DNA]</scope>
</reference>
<name>A0A4C1SQR1_EUMVA</name>
<organism evidence="1 2">
    <name type="scientific">Eumeta variegata</name>
    <name type="common">Bagworm moth</name>
    <name type="synonym">Eumeta japonica</name>
    <dbReference type="NCBI Taxonomy" id="151549"/>
    <lineage>
        <taxon>Eukaryota</taxon>
        <taxon>Metazoa</taxon>
        <taxon>Ecdysozoa</taxon>
        <taxon>Arthropoda</taxon>
        <taxon>Hexapoda</taxon>
        <taxon>Insecta</taxon>
        <taxon>Pterygota</taxon>
        <taxon>Neoptera</taxon>
        <taxon>Endopterygota</taxon>
        <taxon>Lepidoptera</taxon>
        <taxon>Glossata</taxon>
        <taxon>Ditrysia</taxon>
        <taxon>Tineoidea</taxon>
        <taxon>Psychidae</taxon>
        <taxon>Oiketicinae</taxon>
        <taxon>Eumeta</taxon>
    </lineage>
</organism>
<evidence type="ECO:0000313" key="1">
    <source>
        <dbReference type="EMBL" id="GBP03401.1"/>
    </source>
</evidence>
<sequence>MSFVRAQLTNSLSSKRAKRSLTIKLIKEIHKLEVIQSGQYPQPQVLRGAFKISIFKRLNLQTVVALLEESFVSAANHLNPLIAVVASYTTKP</sequence>
<dbReference type="EMBL" id="BGZK01003654">
    <property type="protein sequence ID" value="GBP03401.1"/>
    <property type="molecule type" value="Genomic_DNA"/>
</dbReference>